<dbReference type="Pfam" id="PF22521">
    <property type="entry name" value="HypF_C_2"/>
    <property type="match status" value="1"/>
</dbReference>
<dbReference type="InterPro" id="IPR055128">
    <property type="entry name" value="HypF_C_2"/>
</dbReference>
<feature type="domain" description="Carbamoyltransferase Kae1-like" evidence="1">
    <location>
        <begin position="8"/>
        <end position="175"/>
    </location>
</feature>
<name>X1GZG9_9ZZZZ</name>
<dbReference type="InterPro" id="IPR051060">
    <property type="entry name" value="Carbamoyltrans_HypF-like"/>
</dbReference>
<dbReference type="GO" id="GO:0051604">
    <property type="term" value="P:protein maturation"/>
    <property type="evidence" value="ECO:0007669"/>
    <property type="project" value="TreeGrafter"/>
</dbReference>
<sequence length="183" mass="19961">RIEPDINKLKIISEQLEKGVNCVETSSLGRVFDAVAAMLGLGGYNHFDAQLPMALEAVIANGVEEHYDFELINRTGEPTQLDLDKMVKQLIDDIREEKAVGIISAKFHNCLATGLLEMAKAARESTKLNTVALSGGVFCNRYLMNRLIKQLKQNGFSVLFNREVPSNDGGISLGQAAIAARLG</sequence>
<reference evidence="2" key="1">
    <citation type="journal article" date="2014" name="Front. Microbiol.">
        <title>High frequency of phylogenetically diverse reductive dehalogenase-homologous genes in deep subseafloor sedimentary metagenomes.</title>
        <authorList>
            <person name="Kawai M."/>
            <person name="Futagami T."/>
            <person name="Toyoda A."/>
            <person name="Takaki Y."/>
            <person name="Nishi S."/>
            <person name="Hori S."/>
            <person name="Arai W."/>
            <person name="Tsubouchi T."/>
            <person name="Morono Y."/>
            <person name="Uchiyama I."/>
            <person name="Ito T."/>
            <person name="Fujiyama A."/>
            <person name="Inagaki F."/>
            <person name="Takami H."/>
        </authorList>
    </citation>
    <scope>NUCLEOTIDE SEQUENCE</scope>
    <source>
        <strain evidence="2">Expedition CK06-06</strain>
    </source>
</reference>
<dbReference type="Gene3D" id="1.10.357.160">
    <property type="match status" value="1"/>
</dbReference>
<dbReference type="GO" id="GO:0008270">
    <property type="term" value="F:zinc ion binding"/>
    <property type="evidence" value="ECO:0007669"/>
    <property type="project" value="TreeGrafter"/>
</dbReference>
<protein>
    <recommendedName>
        <fullName evidence="1">Carbamoyltransferase Kae1-like domain-containing protein</fullName>
    </recommendedName>
</protein>
<accession>X1GZG9</accession>
<proteinExistence type="predicted"/>
<feature type="non-terminal residue" evidence="2">
    <location>
        <position position="1"/>
    </location>
</feature>
<dbReference type="PANTHER" id="PTHR42959">
    <property type="entry name" value="CARBAMOYLTRANSFERASE"/>
    <property type="match status" value="1"/>
</dbReference>
<dbReference type="SUPFAM" id="SSF53067">
    <property type="entry name" value="Actin-like ATPase domain"/>
    <property type="match status" value="1"/>
</dbReference>
<dbReference type="InterPro" id="IPR043129">
    <property type="entry name" value="ATPase_NBD"/>
</dbReference>
<dbReference type="PANTHER" id="PTHR42959:SF1">
    <property type="entry name" value="CARBAMOYLTRANSFERASE HYPF"/>
    <property type="match status" value="1"/>
</dbReference>
<dbReference type="AlphaFoldDB" id="X1GZG9"/>
<evidence type="ECO:0000259" key="1">
    <source>
        <dbReference type="Pfam" id="PF22521"/>
    </source>
</evidence>
<dbReference type="Gene3D" id="3.30.420.360">
    <property type="match status" value="1"/>
</dbReference>
<gene>
    <name evidence="2" type="ORF">S03H2_53818</name>
</gene>
<organism evidence="2">
    <name type="scientific">marine sediment metagenome</name>
    <dbReference type="NCBI Taxonomy" id="412755"/>
    <lineage>
        <taxon>unclassified sequences</taxon>
        <taxon>metagenomes</taxon>
        <taxon>ecological metagenomes</taxon>
    </lineage>
</organism>
<dbReference type="GO" id="GO:0016743">
    <property type="term" value="F:carboxyl- or carbamoyltransferase activity"/>
    <property type="evidence" value="ECO:0007669"/>
    <property type="project" value="TreeGrafter"/>
</dbReference>
<dbReference type="Gene3D" id="3.30.420.560">
    <property type="match status" value="1"/>
</dbReference>
<comment type="caution">
    <text evidence="2">The sequence shown here is derived from an EMBL/GenBank/DDBJ whole genome shotgun (WGS) entry which is preliminary data.</text>
</comment>
<evidence type="ECO:0000313" key="2">
    <source>
        <dbReference type="EMBL" id="GAH62537.1"/>
    </source>
</evidence>
<dbReference type="EMBL" id="BARU01034270">
    <property type="protein sequence ID" value="GAH62537.1"/>
    <property type="molecule type" value="Genomic_DNA"/>
</dbReference>